<evidence type="ECO:0000313" key="1">
    <source>
        <dbReference type="EMBL" id="HJB39544.1"/>
    </source>
</evidence>
<proteinExistence type="predicted"/>
<reference evidence="1" key="2">
    <citation type="submission" date="2021-04" db="EMBL/GenBank/DDBJ databases">
        <authorList>
            <person name="Gilroy R."/>
        </authorList>
    </citation>
    <scope>NUCLEOTIDE SEQUENCE</scope>
    <source>
        <strain evidence="1">ChiBcec8-14828</strain>
    </source>
</reference>
<organism evidence="1 2">
    <name type="scientific">Candidatus Ruthenibacterium avium</name>
    <dbReference type="NCBI Taxonomy" id="2838751"/>
    <lineage>
        <taxon>Bacteria</taxon>
        <taxon>Bacillati</taxon>
        <taxon>Bacillota</taxon>
        <taxon>Clostridia</taxon>
        <taxon>Eubacteriales</taxon>
        <taxon>Oscillospiraceae</taxon>
        <taxon>Ruthenibacterium</taxon>
    </lineage>
</organism>
<dbReference type="EMBL" id="DWYA01000039">
    <property type="protein sequence ID" value="HJB39544.1"/>
    <property type="molecule type" value="Genomic_DNA"/>
</dbReference>
<dbReference type="AlphaFoldDB" id="A0A9D2S180"/>
<comment type="caution">
    <text evidence="1">The sequence shown here is derived from an EMBL/GenBank/DDBJ whole genome shotgun (WGS) entry which is preliminary data.</text>
</comment>
<reference evidence="1" key="1">
    <citation type="journal article" date="2021" name="PeerJ">
        <title>Extensive microbial diversity within the chicken gut microbiome revealed by metagenomics and culture.</title>
        <authorList>
            <person name="Gilroy R."/>
            <person name="Ravi A."/>
            <person name="Getino M."/>
            <person name="Pursley I."/>
            <person name="Horton D.L."/>
            <person name="Alikhan N.F."/>
            <person name="Baker D."/>
            <person name="Gharbi K."/>
            <person name="Hall N."/>
            <person name="Watson M."/>
            <person name="Adriaenssens E.M."/>
            <person name="Foster-Nyarko E."/>
            <person name="Jarju S."/>
            <person name="Secka A."/>
            <person name="Antonio M."/>
            <person name="Oren A."/>
            <person name="Chaudhuri R.R."/>
            <person name="La Ragione R."/>
            <person name="Hildebrand F."/>
            <person name="Pallen M.J."/>
        </authorList>
    </citation>
    <scope>NUCLEOTIDE SEQUENCE</scope>
    <source>
        <strain evidence="1">ChiBcec8-14828</strain>
    </source>
</reference>
<dbReference type="Proteomes" id="UP000824209">
    <property type="component" value="Unassembled WGS sequence"/>
</dbReference>
<gene>
    <name evidence="1" type="ORF">H9943_04025</name>
</gene>
<evidence type="ECO:0000313" key="2">
    <source>
        <dbReference type="Proteomes" id="UP000824209"/>
    </source>
</evidence>
<name>A0A9D2S180_9FIRM</name>
<accession>A0A9D2S180</accession>
<sequence length="119" mass="14457">MYAKRELMRDAHRKYRQGCYRSFAEALRHAWLEAKLQNWFAAIRVKEKQTMQKTFDNNNDKDLEKEAQKYLDEGKCETMEDAMNIAWSEWMYEKYCESLDADDGEDYYGEYDEEYGYYG</sequence>
<protein>
    <submittedName>
        <fullName evidence="1">Uncharacterized protein</fullName>
    </submittedName>
</protein>